<dbReference type="PANTHER" id="PTHR24559">
    <property type="entry name" value="TRANSPOSON TY3-I GAG-POL POLYPROTEIN"/>
    <property type="match status" value="1"/>
</dbReference>
<accession>A0AAV4BXJ4</accession>
<protein>
    <submittedName>
        <fullName evidence="1">Zinc finger protein</fullName>
    </submittedName>
</protein>
<organism evidence="1 2">
    <name type="scientific">Plakobranchus ocellatus</name>
    <dbReference type="NCBI Taxonomy" id="259542"/>
    <lineage>
        <taxon>Eukaryota</taxon>
        <taxon>Metazoa</taxon>
        <taxon>Spiralia</taxon>
        <taxon>Lophotrochozoa</taxon>
        <taxon>Mollusca</taxon>
        <taxon>Gastropoda</taxon>
        <taxon>Heterobranchia</taxon>
        <taxon>Euthyneura</taxon>
        <taxon>Panpulmonata</taxon>
        <taxon>Sacoglossa</taxon>
        <taxon>Placobranchoidea</taxon>
        <taxon>Plakobranchidae</taxon>
        <taxon>Plakobranchus</taxon>
    </lineage>
</organism>
<dbReference type="InterPro" id="IPR043128">
    <property type="entry name" value="Rev_trsase/Diguanyl_cyclase"/>
</dbReference>
<dbReference type="Gene3D" id="3.10.10.10">
    <property type="entry name" value="HIV Type 1 Reverse Transcriptase, subunit A, domain 1"/>
    <property type="match status" value="1"/>
</dbReference>
<dbReference type="PANTHER" id="PTHR24559:SF444">
    <property type="entry name" value="REVERSE TRANSCRIPTASE DOMAIN-CONTAINING PROTEIN"/>
    <property type="match status" value="1"/>
</dbReference>
<dbReference type="SUPFAM" id="SSF56672">
    <property type="entry name" value="DNA/RNA polymerases"/>
    <property type="match status" value="1"/>
</dbReference>
<dbReference type="InterPro" id="IPR043502">
    <property type="entry name" value="DNA/RNA_pol_sf"/>
</dbReference>
<name>A0AAV4BXJ4_9GAST</name>
<keyword evidence="2" id="KW-1185">Reference proteome</keyword>
<evidence type="ECO:0000313" key="2">
    <source>
        <dbReference type="Proteomes" id="UP000735302"/>
    </source>
</evidence>
<dbReference type="InterPro" id="IPR053134">
    <property type="entry name" value="RNA-dir_DNA_polymerase"/>
</dbReference>
<evidence type="ECO:0000313" key="1">
    <source>
        <dbReference type="EMBL" id="GFO25266.1"/>
    </source>
</evidence>
<gene>
    <name evidence="1" type="ORF">PoB_005177100</name>
</gene>
<dbReference type="EMBL" id="BLXT01005742">
    <property type="protein sequence ID" value="GFO25266.1"/>
    <property type="molecule type" value="Genomic_DNA"/>
</dbReference>
<reference evidence="1 2" key="1">
    <citation type="journal article" date="2021" name="Elife">
        <title>Chloroplast acquisition without the gene transfer in kleptoplastic sea slugs, Plakobranchus ocellatus.</title>
        <authorList>
            <person name="Maeda T."/>
            <person name="Takahashi S."/>
            <person name="Yoshida T."/>
            <person name="Shimamura S."/>
            <person name="Takaki Y."/>
            <person name="Nagai Y."/>
            <person name="Toyoda A."/>
            <person name="Suzuki Y."/>
            <person name="Arimoto A."/>
            <person name="Ishii H."/>
            <person name="Satoh N."/>
            <person name="Nishiyama T."/>
            <person name="Hasebe M."/>
            <person name="Maruyama T."/>
            <person name="Minagawa J."/>
            <person name="Obokata J."/>
            <person name="Shigenobu S."/>
        </authorList>
    </citation>
    <scope>NUCLEOTIDE SEQUENCE [LARGE SCALE GENOMIC DNA]</scope>
</reference>
<comment type="caution">
    <text evidence="1">The sequence shown here is derived from an EMBL/GenBank/DDBJ whole genome shotgun (WGS) entry which is preliminary data.</text>
</comment>
<proteinExistence type="predicted"/>
<dbReference type="AlphaFoldDB" id="A0AAV4BXJ4"/>
<sequence length="221" mass="25049">MEVTDDLQREVEDGMLKLASGKTVIEDLEGEHFNGGDCEALPELGGWGSEETVNDLKYGDELTLHQRRQLEEVAFIVLLHLQRSPRYSVDRGTLHRADVINSCASTPVPSALRMRQTLCDELRDMEGMGVIRKISSPYAFPVVVVKKKDGTNRVCIDYRRLIKLTIFDLQPGTPQTDIFQGMEKDMYFSKIDLSKGCWQIPVRKEDIPKTAFVTMECTTSF</sequence>
<dbReference type="CDD" id="cd01647">
    <property type="entry name" value="RT_LTR"/>
    <property type="match status" value="1"/>
</dbReference>
<dbReference type="Proteomes" id="UP000735302">
    <property type="component" value="Unassembled WGS sequence"/>
</dbReference>
<dbReference type="Gene3D" id="3.30.70.270">
    <property type="match status" value="1"/>
</dbReference>